<proteinExistence type="predicted"/>
<evidence type="ECO:0000313" key="4">
    <source>
        <dbReference type="Proteomes" id="UP000694557"/>
    </source>
</evidence>
<keyword evidence="1" id="KW-0812">Transmembrane</keyword>
<evidence type="ECO:0000256" key="2">
    <source>
        <dbReference type="SAM" id="SignalP"/>
    </source>
</evidence>
<dbReference type="Ensembl" id="ENSOKIT00005083318.1">
    <property type="protein sequence ID" value="ENSOKIP00005078169.1"/>
    <property type="gene ID" value="ENSOKIG00005033817.1"/>
</dbReference>
<protein>
    <submittedName>
        <fullName evidence="3">Uncharacterized protein</fullName>
    </submittedName>
</protein>
<evidence type="ECO:0000313" key="3">
    <source>
        <dbReference type="Ensembl" id="ENSOKIP00005078169.1"/>
    </source>
</evidence>
<reference evidence="3" key="1">
    <citation type="submission" date="2025-08" db="UniProtKB">
        <authorList>
            <consortium name="Ensembl"/>
        </authorList>
    </citation>
    <scope>IDENTIFICATION</scope>
</reference>
<dbReference type="GeneTree" id="ENSGT01140000284042"/>
<keyword evidence="1" id="KW-0472">Membrane</keyword>
<sequence length="236" mass="24781">MELLELLLELLELLELLLELLFGPTAVSGRVGSAAVPGRIGPAAVPGRFGPTSVSGRVGSAAVPGRIGPAAVPGRVGPAAVPGRFGPAAVPGRFGPAAVPERVGPAAVPGRVGLAVVIVMTSVYLTSLALFVDRVTVKRLQYPVRRYTTFQGPTGIPARVGPAAVTGRLGPAAAIVMTFVHLTILELFVDRESVTGLQYPVRRYTTFRLCWSRSVTTGLWLSVVLFWRSIVNIGLP</sequence>
<reference evidence="3" key="2">
    <citation type="submission" date="2025-09" db="UniProtKB">
        <authorList>
            <consortium name="Ensembl"/>
        </authorList>
    </citation>
    <scope>IDENTIFICATION</scope>
</reference>
<keyword evidence="4" id="KW-1185">Reference proteome</keyword>
<feature type="chain" id="PRO_5045036232" evidence="2">
    <location>
        <begin position="30"/>
        <end position="236"/>
    </location>
</feature>
<feature type="transmembrane region" description="Helical" evidence="1">
    <location>
        <begin position="210"/>
        <end position="230"/>
    </location>
</feature>
<dbReference type="AlphaFoldDB" id="A0A8C7IWK3"/>
<dbReference type="Proteomes" id="UP000694557">
    <property type="component" value="Unassembled WGS sequence"/>
</dbReference>
<accession>A0A8C7IWK3</accession>
<keyword evidence="1" id="KW-1133">Transmembrane helix</keyword>
<name>A0A8C7IWK3_ONCKI</name>
<organism evidence="3 4">
    <name type="scientific">Oncorhynchus kisutch</name>
    <name type="common">Coho salmon</name>
    <name type="synonym">Salmo kisutch</name>
    <dbReference type="NCBI Taxonomy" id="8019"/>
    <lineage>
        <taxon>Eukaryota</taxon>
        <taxon>Metazoa</taxon>
        <taxon>Chordata</taxon>
        <taxon>Craniata</taxon>
        <taxon>Vertebrata</taxon>
        <taxon>Euteleostomi</taxon>
        <taxon>Actinopterygii</taxon>
        <taxon>Neopterygii</taxon>
        <taxon>Teleostei</taxon>
        <taxon>Protacanthopterygii</taxon>
        <taxon>Salmoniformes</taxon>
        <taxon>Salmonidae</taxon>
        <taxon>Salmoninae</taxon>
        <taxon>Oncorhynchus</taxon>
    </lineage>
</organism>
<feature type="transmembrane region" description="Helical" evidence="1">
    <location>
        <begin position="112"/>
        <end position="132"/>
    </location>
</feature>
<keyword evidence="2" id="KW-0732">Signal</keyword>
<evidence type="ECO:0000256" key="1">
    <source>
        <dbReference type="SAM" id="Phobius"/>
    </source>
</evidence>
<feature type="signal peptide" evidence="2">
    <location>
        <begin position="1"/>
        <end position="29"/>
    </location>
</feature>